<dbReference type="InterPro" id="IPR006674">
    <property type="entry name" value="HD_domain"/>
</dbReference>
<evidence type="ECO:0000313" key="3">
    <source>
        <dbReference type="Proteomes" id="UP001404956"/>
    </source>
</evidence>
<organism evidence="2 3">
    <name type="scientific">Deinococcus aluminii</name>
    <dbReference type="NCBI Taxonomy" id="1656885"/>
    <lineage>
        <taxon>Bacteria</taxon>
        <taxon>Thermotogati</taxon>
        <taxon>Deinococcota</taxon>
        <taxon>Deinococci</taxon>
        <taxon>Deinococcales</taxon>
        <taxon>Deinococcaceae</taxon>
        <taxon>Deinococcus</taxon>
    </lineage>
</organism>
<sequence length="187" mass="20560">MNRAQAHALMTEHTPSESLRRHMLNVEAAMRWYARHWGEDEELYAVTGLLHDFDYEQHPDQHPTWGVGYLREHTDTPPEVLDAILGHATYTGTPRETRLARTLFAVDELTGLVQAAALIRPDRDVRGLELASVRKRFRNRAFAAGVNREEVAQGAAELGVDLDTHLGNVLAAMQAAAGEGTGAAAGS</sequence>
<feature type="domain" description="HD" evidence="1">
    <location>
        <begin position="21"/>
        <end position="110"/>
    </location>
</feature>
<accession>A0ABP9XG08</accession>
<evidence type="ECO:0000259" key="1">
    <source>
        <dbReference type="Pfam" id="PF01966"/>
    </source>
</evidence>
<dbReference type="RefSeq" id="WP_345453795.1">
    <property type="nucleotide sequence ID" value="NZ_BAABRV010000004.1"/>
</dbReference>
<dbReference type="PANTHER" id="PTHR38659:SF1">
    <property type="entry name" value="METAL DEPENDENT PHOSPHOHYDROLASE"/>
    <property type="match status" value="1"/>
</dbReference>
<reference evidence="2 3" key="1">
    <citation type="submission" date="2024-02" db="EMBL/GenBank/DDBJ databases">
        <title>Deinococcus aluminii NBRC 112889.</title>
        <authorList>
            <person name="Ichikawa N."/>
            <person name="Katano-Makiyama Y."/>
            <person name="Hidaka K."/>
        </authorList>
    </citation>
    <scope>NUCLEOTIDE SEQUENCE [LARGE SCALE GENOMIC DNA]</scope>
    <source>
        <strain evidence="2 3">NBRC 112889</strain>
    </source>
</reference>
<dbReference type="SUPFAM" id="SSF109604">
    <property type="entry name" value="HD-domain/PDEase-like"/>
    <property type="match status" value="1"/>
</dbReference>
<keyword evidence="3" id="KW-1185">Reference proteome</keyword>
<comment type="caution">
    <text evidence="2">The sequence shown here is derived from an EMBL/GenBank/DDBJ whole genome shotgun (WGS) entry which is preliminary data.</text>
</comment>
<protein>
    <recommendedName>
        <fullName evidence="1">HD domain-containing protein</fullName>
    </recommendedName>
</protein>
<dbReference type="Pfam" id="PF01966">
    <property type="entry name" value="HD"/>
    <property type="match status" value="1"/>
</dbReference>
<dbReference type="EMBL" id="BAABRV010000004">
    <property type="protein sequence ID" value="GAA5533471.1"/>
    <property type="molecule type" value="Genomic_DNA"/>
</dbReference>
<name>A0ABP9XG08_9DEIO</name>
<dbReference type="Gene3D" id="1.10.3210.10">
    <property type="entry name" value="Hypothetical protein af1432"/>
    <property type="match status" value="1"/>
</dbReference>
<dbReference type="PANTHER" id="PTHR38659">
    <property type="entry name" value="METAL-DEPENDENT PHOSPHOHYDROLASE"/>
    <property type="match status" value="1"/>
</dbReference>
<dbReference type="Proteomes" id="UP001404956">
    <property type="component" value="Unassembled WGS sequence"/>
</dbReference>
<proteinExistence type="predicted"/>
<evidence type="ECO:0000313" key="2">
    <source>
        <dbReference type="EMBL" id="GAA5533471.1"/>
    </source>
</evidence>
<gene>
    <name evidence="2" type="ORF">Dalu01_01874</name>
</gene>